<sequence length="227" mass="25419">MSAAAVPVSESLLRTLQKPMRNPELVQGYLSGDIASRPARAQPTRPIARYGSRFARPRPQRSPDRERSIRRRRTLAATWPMPPSMASMLTTSQMAYARIVYDEVKRSGDCRLTLDEIAARGGMCRKTAKRAQWRLAELGWVKVVQRPVKGRKNLSNIVEVVAKEWVAWIKMGPKPTHRTGGHLRPTTENQSYSISSAVPQESLQRALERKRWPRSGATQLSGGGHAA</sequence>
<protein>
    <recommendedName>
        <fullName evidence="4">Helix-turn-helix domain-containing protein</fullName>
    </recommendedName>
</protein>
<evidence type="ECO:0000256" key="1">
    <source>
        <dbReference type="SAM" id="MobiDB-lite"/>
    </source>
</evidence>
<evidence type="ECO:0008006" key="4">
    <source>
        <dbReference type="Google" id="ProtNLM"/>
    </source>
</evidence>
<accession>A0ABY6IN81</accession>
<organism evidence="2 3">
    <name type="scientific">Pelagibacterium flavum</name>
    <dbReference type="NCBI Taxonomy" id="2984530"/>
    <lineage>
        <taxon>Bacteria</taxon>
        <taxon>Pseudomonadati</taxon>
        <taxon>Pseudomonadota</taxon>
        <taxon>Alphaproteobacteria</taxon>
        <taxon>Hyphomicrobiales</taxon>
        <taxon>Devosiaceae</taxon>
        <taxon>Pelagibacterium</taxon>
    </lineage>
</organism>
<reference evidence="2" key="1">
    <citation type="submission" date="2022-10" db="EMBL/GenBank/DDBJ databases">
        <title>YIM 151497 complete genome.</title>
        <authorList>
            <person name="Chen X."/>
        </authorList>
    </citation>
    <scope>NUCLEOTIDE SEQUENCE</scope>
    <source>
        <strain evidence="2">YIM 151497</strain>
    </source>
</reference>
<evidence type="ECO:0000313" key="3">
    <source>
        <dbReference type="Proteomes" id="UP001163882"/>
    </source>
</evidence>
<dbReference type="Proteomes" id="UP001163882">
    <property type="component" value="Chromosome"/>
</dbReference>
<gene>
    <name evidence="2" type="ORF">OF122_18220</name>
</gene>
<name>A0ABY6IN81_9HYPH</name>
<keyword evidence="3" id="KW-1185">Reference proteome</keyword>
<feature type="compositionally biased region" description="Polar residues" evidence="1">
    <location>
        <begin position="186"/>
        <end position="203"/>
    </location>
</feature>
<evidence type="ECO:0000313" key="2">
    <source>
        <dbReference type="EMBL" id="UYQ71951.1"/>
    </source>
</evidence>
<dbReference type="RefSeq" id="WP_264225598.1">
    <property type="nucleotide sequence ID" value="NZ_CP107716.1"/>
</dbReference>
<feature type="region of interest" description="Disordered" evidence="1">
    <location>
        <begin position="174"/>
        <end position="227"/>
    </location>
</feature>
<feature type="region of interest" description="Disordered" evidence="1">
    <location>
        <begin position="38"/>
        <end position="72"/>
    </location>
</feature>
<proteinExistence type="predicted"/>
<dbReference type="EMBL" id="CP107716">
    <property type="protein sequence ID" value="UYQ71951.1"/>
    <property type="molecule type" value="Genomic_DNA"/>
</dbReference>